<dbReference type="Pfam" id="PF01593">
    <property type="entry name" value="Amino_oxidase"/>
    <property type="match status" value="1"/>
</dbReference>
<proteinExistence type="inferred from homology"/>
<dbReference type="InterPro" id="IPR004572">
    <property type="entry name" value="Protoporphyrinogen_oxidase"/>
</dbReference>
<dbReference type="InterPro" id="IPR050464">
    <property type="entry name" value="Zeta_carotene_desat/Oxidored"/>
</dbReference>
<keyword evidence="11" id="KW-0963">Cytoplasm</keyword>
<comment type="catalytic activity">
    <reaction evidence="1">
        <text>coproporphyrinogen III + 3 O2 = coproporphyrin III + 3 H2O2</text>
        <dbReference type="Rhea" id="RHEA:43436"/>
        <dbReference type="ChEBI" id="CHEBI:15379"/>
        <dbReference type="ChEBI" id="CHEBI:16240"/>
        <dbReference type="ChEBI" id="CHEBI:57309"/>
        <dbReference type="ChEBI" id="CHEBI:131725"/>
        <dbReference type="EC" id="1.3.3.15"/>
    </reaction>
    <physiologicalReaction direction="left-to-right" evidence="1">
        <dbReference type="Rhea" id="RHEA:43437"/>
    </physiologicalReaction>
</comment>
<dbReference type="GO" id="GO:0005737">
    <property type="term" value="C:cytoplasm"/>
    <property type="evidence" value="ECO:0007669"/>
    <property type="project" value="UniProtKB-SubCell"/>
</dbReference>
<evidence type="ECO:0000313" key="14">
    <source>
        <dbReference type="Proteomes" id="UP000092495"/>
    </source>
</evidence>
<evidence type="ECO:0000256" key="4">
    <source>
        <dbReference type="ARBA" id="ARBA00008310"/>
    </source>
</evidence>
<dbReference type="KEGG" id="pdg:BCM40_14580"/>
<evidence type="ECO:0000256" key="9">
    <source>
        <dbReference type="ARBA" id="ARBA00023002"/>
    </source>
</evidence>
<dbReference type="RefSeq" id="WP_065527445.1">
    <property type="nucleotide sequence ID" value="NZ_CP016543.2"/>
</dbReference>
<dbReference type="PANTHER" id="PTHR42923">
    <property type="entry name" value="PROTOPORPHYRINOGEN OXIDASE"/>
    <property type="match status" value="1"/>
</dbReference>
<comment type="similarity">
    <text evidence="4 11">Belongs to the protoporphyrinogen/coproporphyrinogen oxidase family. Coproporphyrinogen III oxidase subfamily.</text>
</comment>
<organism evidence="13 14">
    <name type="scientific">Planococcus donghaensis</name>
    <dbReference type="NCBI Taxonomy" id="414778"/>
    <lineage>
        <taxon>Bacteria</taxon>
        <taxon>Bacillati</taxon>
        <taxon>Bacillota</taxon>
        <taxon>Bacilli</taxon>
        <taxon>Bacillales</taxon>
        <taxon>Caryophanaceae</taxon>
        <taxon>Planococcus</taxon>
    </lineage>
</organism>
<dbReference type="AlphaFoldDB" id="A0A1C7ELI8"/>
<comment type="pathway">
    <text evidence="3 11">Porphyrin-containing compound metabolism; protoheme biosynthesis.</text>
</comment>
<keyword evidence="7 11" id="KW-0285">Flavoprotein</keyword>
<gene>
    <name evidence="13" type="ORF">BCM40_14580</name>
</gene>
<evidence type="ECO:0000256" key="11">
    <source>
        <dbReference type="RuleBase" id="RU364052"/>
    </source>
</evidence>
<dbReference type="NCBIfam" id="TIGR00562">
    <property type="entry name" value="proto_IX_ox"/>
    <property type="match status" value="1"/>
</dbReference>
<dbReference type="EMBL" id="CP016543">
    <property type="protein sequence ID" value="ANU24501.1"/>
    <property type="molecule type" value="Genomic_DNA"/>
</dbReference>
<dbReference type="SUPFAM" id="SSF54373">
    <property type="entry name" value="FAD-linked reductases, C-terminal domain"/>
    <property type="match status" value="1"/>
</dbReference>
<dbReference type="InterPro" id="IPR002937">
    <property type="entry name" value="Amino_oxidase"/>
</dbReference>
<dbReference type="Gene3D" id="3.90.660.20">
    <property type="entry name" value="Protoporphyrinogen oxidase, mitochondrial, domain 2"/>
    <property type="match status" value="1"/>
</dbReference>
<dbReference type="Gene3D" id="1.10.3110.10">
    <property type="entry name" value="protoporphyrinogen ix oxidase, domain 3"/>
    <property type="match status" value="1"/>
</dbReference>
<evidence type="ECO:0000256" key="10">
    <source>
        <dbReference type="ARBA" id="ARBA00023133"/>
    </source>
</evidence>
<dbReference type="NCBIfam" id="NF009081">
    <property type="entry name" value="PRK12416.1"/>
    <property type="match status" value="1"/>
</dbReference>
<dbReference type="UniPathway" id="UPA00252"/>
<evidence type="ECO:0000256" key="7">
    <source>
        <dbReference type="ARBA" id="ARBA00022630"/>
    </source>
</evidence>
<accession>A0A1C7ELI8</accession>
<dbReference type="PANTHER" id="PTHR42923:SF3">
    <property type="entry name" value="PROTOPORPHYRINOGEN OXIDASE"/>
    <property type="match status" value="1"/>
</dbReference>
<comment type="cofactor">
    <cofactor evidence="2 11">
        <name>FAD</name>
        <dbReference type="ChEBI" id="CHEBI:57692"/>
    </cofactor>
</comment>
<dbReference type="Proteomes" id="UP000092495">
    <property type="component" value="Chromosome"/>
</dbReference>
<evidence type="ECO:0000256" key="2">
    <source>
        <dbReference type="ARBA" id="ARBA00001974"/>
    </source>
</evidence>
<sequence length="467" mass="51669">MKKIVVIGGGITGLSAMYYLQKLNIQENLGLELVLVERSHQLGGKIKTVKKEEFIMEVGADSIVARHASVMPLIEELGLKERMVYNGTGISYLYANNVLHAIPKDSVFGIPMSKEALFSSTLVSEEGKQAALKDFTSSNENYTRDSSIGEFLEAFLGKELVENQIAPVLSGVYSGNLYELTLSSTLPYLVDYKNKYGSIIKGFEANKEFFQGAANKKFISFDEGMEVLIDTLESKLAPARIIKGIGTTAIQKDKAGYLVELENGEALKADYVIMATPHQVAQTLLNLPELDAEFDQFLNSSLISVYLGYDIPDNRLPEDGTGFIVSQESDLHCNACTWTSRKWQHTSENQKLLVRLFYKSSHPSYGQLKDLSEEELVKVAMSDIQKSLGIEDMPLTAEVTGWKDLMPNYHMAHKNAINALELKMEAMVPRIKLAGSSYFGVGIGACIQNGADFAKIIVNNLAERDEK</sequence>
<reference evidence="13" key="1">
    <citation type="submission" date="2016-10" db="EMBL/GenBank/DDBJ databases">
        <authorList>
            <person name="See-Too W.S."/>
        </authorList>
    </citation>
    <scope>NUCLEOTIDE SEQUENCE</scope>
    <source>
        <strain evidence="13">DSM 22276</strain>
    </source>
</reference>
<dbReference type="InterPro" id="IPR036188">
    <property type="entry name" value="FAD/NAD-bd_sf"/>
</dbReference>
<dbReference type="GO" id="GO:0006783">
    <property type="term" value="P:heme biosynthetic process"/>
    <property type="evidence" value="ECO:0007669"/>
    <property type="project" value="UniProtKB-UniRule"/>
</dbReference>
<protein>
    <recommendedName>
        <fullName evidence="6 11">Coproporphyrinogen III oxidase</fullName>
        <ecNumber evidence="5 11">1.3.3.15</ecNumber>
    </recommendedName>
</protein>
<evidence type="ECO:0000259" key="12">
    <source>
        <dbReference type="Pfam" id="PF01593"/>
    </source>
</evidence>
<evidence type="ECO:0000313" key="13">
    <source>
        <dbReference type="EMBL" id="ANU24501.1"/>
    </source>
</evidence>
<comment type="subcellular location">
    <subcellularLocation>
        <location evidence="11">Cytoplasm</location>
    </subcellularLocation>
</comment>
<dbReference type="EC" id="1.3.3.15" evidence="5 11"/>
<keyword evidence="8 11" id="KW-0274">FAD</keyword>
<evidence type="ECO:0000256" key="1">
    <source>
        <dbReference type="ARBA" id="ARBA00001755"/>
    </source>
</evidence>
<keyword evidence="10 11" id="KW-0350">Heme biosynthesis</keyword>
<evidence type="ECO:0000256" key="6">
    <source>
        <dbReference type="ARBA" id="ARBA00019046"/>
    </source>
</evidence>
<dbReference type="OrthoDB" id="9805195at2"/>
<keyword evidence="14" id="KW-1185">Reference proteome</keyword>
<evidence type="ECO:0000256" key="5">
    <source>
        <dbReference type="ARBA" id="ARBA00012402"/>
    </source>
</evidence>
<comment type="function">
    <text evidence="11">Involved in coproporphyrin-dependent heme b biosynthesis. Catalyzes the oxidation of coproporphyrinogen III to coproporphyrin III.</text>
</comment>
<name>A0A1C7ELI8_9BACL</name>
<keyword evidence="9 11" id="KW-0560">Oxidoreductase</keyword>
<dbReference type="GO" id="GO:0004729">
    <property type="term" value="F:oxygen-dependent protoporphyrinogen oxidase activity"/>
    <property type="evidence" value="ECO:0007669"/>
    <property type="project" value="UniProtKB-UniRule"/>
</dbReference>
<evidence type="ECO:0000256" key="8">
    <source>
        <dbReference type="ARBA" id="ARBA00022827"/>
    </source>
</evidence>
<dbReference type="STRING" id="414778.BCM40_14580"/>
<dbReference type="Gene3D" id="3.50.50.60">
    <property type="entry name" value="FAD/NAD(P)-binding domain"/>
    <property type="match status" value="1"/>
</dbReference>
<evidence type="ECO:0000256" key="3">
    <source>
        <dbReference type="ARBA" id="ARBA00004744"/>
    </source>
</evidence>
<feature type="domain" description="Amine oxidase" evidence="12">
    <location>
        <begin position="11"/>
        <end position="454"/>
    </location>
</feature>
<dbReference type="SUPFAM" id="SSF51905">
    <property type="entry name" value="FAD/NAD(P)-binding domain"/>
    <property type="match status" value="1"/>
</dbReference>